<gene>
    <name evidence="2" type="ORF">URODEC1_LOCUS50286</name>
</gene>
<protein>
    <recommendedName>
        <fullName evidence="1">DUF1618 domain-containing protein</fullName>
    </recommendedName>
</protein>
<reference evidence="3" key="1">
    <citation type="submission" date="2024-06" db="EMBL/GenBank/DDBJ databases">
        <authorList>
            <person name="Ryan C."/>
        </authorList>
    </citation>
    <scope>NUCLEOTIDE SEQUENCE [LARGE SCALE GENOMIC DNA]</scope>
</reference>
<reference evidence="2 3" key="2">
    <citation type="submission" date="2024-10" db="EMBL/GenBank/DDBJ databases">
        <authorList>
            <person name="Ryan C."/>
        </authorList>
    </citation>
    <scope>NUCLEOTIDE SEQUENCE [LARGE SCALE GENOMIC DNA]</scope>
</reference>
<dbReference type="PANTHER" id="PTHR33086:SF59">
    <property type="entry name" value="EXPRESSED PROTEIN"/>
    <property type="match status" value="1"/>
</dbReference>
<keyword evidence="3" id="KW-1185">Reference proteome</keyword>
<dbReference type="PANTHER" id="PTHR33086">
    <property type="entry name" value="OS05G0468200 PROTEIN-RELATED"/>
    <property type="match status" value="1"/>
</dbReference>
<organism evidence="2 3">
    <name type="scientific">Urochloa decumbens</name>
    <dbReference type="NCBI Taxonomy" id="240449"/>
    <lineage>
        <taxon>Eukaryota</taxon>
        <taxon>Viridiplantae</taxon>
        <taxon>Streptophyta</taxon>
        <taxon>Embryophyta</taxon>
        <taxon>Tracheophyta</taxon>
        <taxon>Spermatophyta</taxon>
        <taxon>Magnoliopsida</taxon>
        <taxon>Liliopsida</taxon>
        <taxon>Poales</taxon>
        <taxon>Poaceae</taxon>
        <taxon>PACMAD clade</taxon>
        <taxon>Panicoideae</taxon>
        <taxon>Panicodae</taxon>
        <taxon>Paniceae</taxon>
        <taxon>Melinidinae</taxon>
        <taxon>Urochloa</taxon>
    </lineage>
</organism>
<dbReference type="AlphaFoldDB" id="A0ABC9A5T5"/>
<accession>A0ABC9A5T5</accession>
<evidence type="ECO:0000313" key="2">
    <source>
        <dbReference type="EMBL" id="CAL4970805.1"/>
    </source>
</evidence>
<feature type="domain" description="DUF1618" evidence="1">
    <location>
        <begin position="200"/>
        <end position="322"/>
    </location>
</feature>
<dbReference type="Proteomes" id="UP001497457">
    <property type="component" value="Chromosome 2b"/>
</dbReference>
<dbReference type="Pfam" id="PF07762">
    <property type="entry name" value="DUF1618"/>
    <property type="match status" value="1"/>
</dbReference>
<name>A0ABC9A5T5_9POAL</name>
<dbReference type="InterPro" id="IPR011676">
    <property type="entry name" value="DUF1618"/>
</dbReference>
<proteinExistence type="predicted"/>
<evidence type="ECO:0000259" key="1">
    <source>
        <dbReference type="Pfam" id="PF07762"/>
    </source>
</evidence>
<sequence>MGSPPRPIPPLRRSPSPAAPRWVVLSRILRVSRTDSDLPQDAAAFLLALEAPPGLSVVSQLVIAADRGGPDWSAAFVRAADSCGILLLSGSLVDDKPSASASYFLFDAVSNTARRLPDRPGNGGGIAGLSVAAGGGSHNHNFMVAELVPPFSATNGGSAALHCFSPEPGVWVHKPLRFPDRIRLPWHSAHVLYYDGKLWWVDLSQGLLACDPFAVKPELHFVPLPSSGRLAKGDWKQRRDAGKHRCLNVSGGKLRFVVIQAHACVPKIKLWTLADPAAGEWTLDHEARLQDIWDDQSYTNTGLSKKRPSLALVHPGKPNVVYFFLQKHLFGVDLRTKAVTESSPHEHEGDEAAASSSSVLAWELPPSVTISSAGRQHVPEEITTSTFDRIADSLYDAYTRVFADMEFDRLAKIALGYRDKKTEKEDNKFKVS</sequence>
<dbReference type="EMBL" id="OZ075112">
    <property type="protein sequence ID" value="CAL4970805.1"/>
    <property type="molecule type" value="Genomic_DNA"/>
</dbReference>
<evidence type="ECO:0000313" key="3">
    <source>
        <dbReference type="Proteomes" id="UP001497457"/>
    </source>
</evidence>